<proteinExistence type="predicted"/>
<organism evidence="3 4">
    <name type="scientific">Phytophthora pseudosyringae</name>
    <dbReference type="NCBI Taxonomy" id="221518"/>
    <lineage>
        <taxon>Eukaryota</taxon>
        <taxon>Sar</taxon>
        <taxon>Stramenopiles</taxon>
        <taxon>Oomycota</taxon>
        <taxon>Peronosporomycetes</taxon>
        <taxon>Peronosporales</taxon>
        <taxon>Peronosporaceae</taxon>
        <taxon>Phytophthora</taxon>
    </lineage>
</organism>
<feature type="coiled-coil region" evidence="1">
    <location>
        <begin position="106"/>
        <end position="133"/>
    </location>
</feature>
<evidence type="ECO:0000256" key="1">
    <source>
        <dbReference type="SAM" id="Coils"/>
    </source>
</evidence>
<dbReference type="Proteomes" id="UP000694044">
    <property type="component" value="Unassembled WGS sequence"/>
</dbReference>
<sequence>MPSYMQLKSPFRSPSMKLDLAQGLDRKAEFIDSDGILRRSNSVTRRMIQRGASIVGAGDLQPEDQLHSSFETRKSEATETRRASMQLGEETARKCAANAVLKYRVKLNKEQKLEDVNQKIAQRQRRCEEVQQTLQELGDHVDVTEMCTALSPSKTNTYIDEEGNLRRRITSPPAELKEAQDGFVPGPATPPPPALSKDAEPRTYC</sequence>
<name>A0A8T1W0Y6_9STRA</name>
<evidence type="ECO:0000313" key="3">
    <source>
        <dbReference type="EMBL" id="KAG7387011.1"/>
    </source>
</evidence>
<dbReference type="OrthoDB" id="77190at2759"/>
<accession>A0A8T1W0Y6</accession>
<gene>
    <name evidence="3" type="ORF">PHYPSEUDO_014887</name>
</gene>
<reference evidence="3" key="1">
    <citation type="submission" date="2021-02" db="EMBL/GenBank/DDBJ databases">
        <authorList>
            <person name="Palmer J.M."/>
        </authorList>
    </citation>
    <scope>NUCLEOTIDE SEQUENCE</scope>
    <source>
        <strain evidence="3">SCRP734</strain>
    </source>
</reference>
<protein>
    <submittedName>
        <fullName evidence="3">Uncharacterized protein</fullName>
    </submittedName>
</protein>
<keyword evidence="4" id="KW-1185">Reference proteome</keyword>
<dbReference type="AlphaFoldDB" id="A0A8T1W0Y6"/>
<comment type="caution">
    <text evidence="3">The sequence shown here is derived from an EMBL/GenBank/DDBJ whole genome shotgun (WGS) entry which is preliminary data.</text>
</comment>
<feature type="region of interest" description="Disordered" evidence="2">
    <location>
        <begin position="161"/>
        <end position="205"/>
    </location>
</feature>
<evidence type="ECO:0000256" key="2">
    <source>
        <dbReference type="SAM" id="MobiDB-lite"/>
    </source>
</evidence>
<dbReference type="EMBL" id="JAGDFM010000088">
    <property type="protein sequence ID" value="KAG7387011.1"/>
    <property type="molecule type" value="Genomic_DNA"/>
</dbReference>
<keyword evidence="1" id="KW-0175">Coiled coil</keyword>
<evidence type="ECO:0000313" key="4">
    <source>
        <dbReference type="Proteomes" id="UP000694044"/>
    </source>
</evidence>